<dbReference type="EMBL" id="CAJOBZ010000068">
    <property type="protein sequence ID" value="CAF4943675.1"/>
    <property type="molecule type" value="Genomic_DNA"/>
</dbReference>
<feature type="signal peptide" evidence="2">
    <location>
        <begin position="1"/>
        <end position="20"/>
    </location>
</feature>
<feature type="chain" id="PRO_5032270017" evidence="2">
    <location>
        <begin position="21"/>
        <end position="408"/>
    </location>
</feature>
<dbReference type="AlphaFoldDB" id="A0A821XIK5"/>
<feature type="region of interest" description="Disordered" evidence="1">
    <location>
        <begin position="135"/>
        <end position="207"/>
    </location>
</feature>
<feature type="region of interest" description="Disordered" evidence="1">
    <location>
        <begin position="228"/>
        <end position="309"/>
    </location>
</feature>
<organism evidence="3 4">
    <name type="scientific">Pieris macdunnoughi</name>
    <dbReference type="NCBI Taxonomy" id="345717"/>
    <lineage>
        <taxon>Eukaryota</taxon>
        <taxon>Metazoa</taxon>
        <taxon>Ecdysozoa</taxon>
        <taxon>Arthropoda</taxon>
        <taxon>Hexapoda</taxon>
        <taxon>Insecta</taxon>
        <taxon>Pterygota</taxon>
        <taxon>Neoptera</taxon>
        <taxon>Endopterygota</taxon>
        <taxon>Lepidoptera</taxon>
        <taxon>Glossata</taxon>
        <taxon>Ditrysia</taxon>
        <taxon>Papilionoidea</taxon>
        <taxon>Pieridae</taxon>
        <taxon>Pierinae</taxon>
        <taxon>Pieris</taxon>
    </lineage>
</organism>
<feature type="compositionally biased region" description="Basic and acidic residues" evidence="1">
    <location>
        <begin position="246"/>
        <end position="298"/>
    </location>
</feature>
<evidence type="ECO:0000313" key="3">
    <source>
        <dbReference type="EMBL" id="CAF4943675.1"/>
    </source>
</evidence>
<accession>A0A821XIK5</accession>
<keyword evidence="4" id="KW-1185">Reference proteome</keyword>
<evidence type="ECO:0000313" key="4">
    <source>
        <dbReference type="Proteomes" id="UP000663880"/>
    </source>
</evidence>
<feature type="compositionally biased region" description="Basic and acidic residues" evidence="1">
    <location>
        <begin position="165"/>
        <end position="179"/>
    </location>
</feature>
<feature type="compositionally biased region" description="Basic and acidic residues" evidence="1">
    <location>
        <begin position="191"/>
        <end position="207"/>
    </location>
</feature>
<comment type="caution">
    <text evidence="3">The sequence shown here is derived from an EMBL/GenBank/DDBJ whole genome shotgun (WGS) entry which is preliminary data.</text>
</comment>
<sequence length="408" mass="46680">MSFKIYFLLVLPLLSKQCEATITDNCKNLKCPNQEDSTCVKVTYRKGLKNIEYNVIVYNKCEIGFIKCHPGMKAYILPMRNCHSSIKRSKREIKKALRSFHKIGKGKQFYLYGDNLSEPSSDDVKNYPTKKLINKKLKNKVRNEKLENEQDGTENDNNDENNNDQDDKTNDDDIPRMDSTEALVVLNSTSVEKHVKTPNEDHDDKVNNNMLLKDKEDKADSINVIDEDQAVSLDDTLNHSNGNEANEDKESNDDKGSNEKNDDIVENEEKRIDPNSGEKKTVFNDDVKVPKDYDHTEENNANLEEDNKDCPSTCSLRDMMVCARCNHGVYRTFMSVCHLRAFLCAHTDEKLSLVSRQPCIQSAPFLSDLPPSNGRVHEPSDDDRVLQFIRCRAEGRLDKGDPKCNFNR</sequence>
<feature type="compositionally biased region" description="Acidic residues" evidence="1">
    <location>
        <begin position="149"/>
        <end position="164"/>
    </location>
</feature>
<keyword evidence="2" id="KW-0732">Signal</keyword>
<gene>
    <name evidence="3" type="ORF">PMACD_LOCUS14965</name>
</gene>
<name>A0A821XIK5_9NEOP</name>
<dbReference type="Proteomes" id="UP000663880">
    <property type="component" value="Unassembled WGS sequence"/>
</dbReference>
<reference evidence="3" key="1">
    <citation type="submission" date="2021-02" db="EMBL/GenBank/DDBJ databases">
        <authorList>
            <person name="Steward A R."/>
        </authorList>
    </citation>
    <scope>NUCLEOTIDE SEQUENCE</scope>
</reference>
<dbReference type="OrthoDB" id="7451940at2759"/>
<evidence type="ECO:0000256" key="1">
    <source>
        <dbReference type="SAM" id="MobiDB-lite"/>
    </source>
</evidence>
<dbReference type="Gene3D" id="3.30.60.30">
    <property type="match status" value="1"/>
</dbReference>
<protein>
    <submittedName>
        <fullName evidence="3">Uncharacterized protein</fullName>
    </submittedName>
</protein>
<evidence type="ECO:0000256" key="2">
    <source>
        <dbReference type="SAM" id="SignalP"/>
    </source>
</evidence>
<proteinExistence type="predicted"/>